<feature type="transmembrane region" description="Helical" evidence="5">
    <location>
        <begin position="134"/>
        <end position="154"/>
    </location>
</feature>
<dbReference type="Proteomes" id="UP000517916">
    <property type="component" value="Unassembled WGS sequence"/>
</dbReference>
<organism evidence="6 7">
    <name type="scientific">Kutzneria viridogrisea</name>
    <dbReference type="NCBI Taxonomy" id="47990"/>
    <lineage>
        <taxon>Bacteria</taxon>
        <taxon>Bacillati</taxon>
        <taxon>Actinomycetota</taxon>
        <taxon>Actinomycetes</taxon>
        <taxon>Pseudonocardiales</taxon>
        <taxon>Pseudonocardiaceae</taxon>
        <taxon>Kutzneria</taxon>
    </lineage>
</organism>
<feature type="transmembrane region" description="Helical" evidence="5">
    <location>
        <begin position="257"/>
        <end position="284"/>
    </location>
</feature>
<name>A0ABR6B9W7_9PSEU</name>
<keyword evidence="2 5" id="KW-0812">Transmembrane</keyword>
<evidence type="ECO:0000256" key="1">
    <source>
        <dbReference type="ARBA" id="ARBA00004141"/>
    </source>
</evidence>
<evidence type="ECO:0000256" key="3">
    <source>
        <dbReference type="ARBA" id="ARBA00022989"/>
    </source>
</evidence>
<evidence type="ECO:0000256" key="2">
    <source>
        <dbReference type="ARBA" id="ARBA00022692"/>
    </source>
</evidence>
<dbReference type="InterPro" id="IPR052561">
    <property type="entry name" value="ComplexI_Subunit1"/>
</dbReference>
<keyword evidence="7" id="KW-1185">Reference proteome</keyword>
<dbReference type="EMBL" id="JACJID010000001">
    <property type="protein sequence ID" value="MBA8923673.1"/>
    <property type="molecule type" value="Genomic_DNA"/>
</dbReference>
<dbReference type="Pfam" id="PF00146">
    <property type="entry name" value="NADHdh"/>
    <property type="match status" value="1"/>
</dbReference>
<feature type="transmembrane region" description="Helical" evidence="5">
    <location>
        <begin position="6"/>
        <end position="27"/>
    </location>
</feature>
<dbReference type="PANTHER" id="PTHR43359:SF1">
    <property type="entry name" value="FORMATE HYDROGENLYASE SUBUNIT 4-RELATED"/>
    <property type="match status" value="1"/>
</dbReference>
<keyword evidence="4 5" id="KW-0472">Membrane</keyword>
<proteinExistence type="predicted"/>
<keyword evidence="3 5" id="KW-1133">Transmembrane helix</keyword>
<comment type="caution">
    <text evidence="6">The sequence shown here is derived from an EMBL/GenBank/DDBJ whole genome shotgun (WGS) entry which is preliminary data.</text>
</comment>
<feature type="transmembrane region" description="Helical" evidence="5">
    <location>
        <begin position="174"/>
        <end position="192"/>
    </location>
</feature>
<evidence type="ECO:0000256" key="5">
    <source>
        <dbReference type="SAM" id="Phobius"/>
    </source>
</evidence>
<reference evidence="6 7" key="1">
    <citation type="submission" date="2020-08" db="EMBL/GenBank/DDBJ databases">
        <title>Genomic Encyclopedia of Archaeal and Bacterial Type Strains, Phase II (KMG-II): from individual species to whole genera.</title>
        <authorList>
            <person name="Goeker M."/>
        </authorList>
    </citation>
    <scope>NUCLEOTIDE SEQUENCE [LARGE SCALE GENOMIC DNA]</scope>
    <source>
        <strain evidence="6 7">DSM 43850</strain>
    </source>
</reference>
<evidence type="ECO:0000313" key="7">
    <source>
        <dbReference type="Proteomes" id="UP000517916"/>
    </source>
</evidence>
<accession>A0ABR6B9W7</accession>
<feature type="transmembrane region" description="Helical" evidence="5">
    <location>
        <begin position="69"/>
        <end position="88"/>
    </location>
</feature>
<dbReference type="RefSeq" id="WP_182836333.1">
    <property type="nucleotide sequence ID" value="NZ_BAAABQ010000062.1"/>
</dbReference>
<evidence type="ECO:0000256" key="4">
    <source>
        <dbReference type="ARBA" id="ARBA00023136"/>
    </source>
</evidence>
<sequence length="315" mass="32332">MSALGVVGGVLQPLLVAAGAPLLVGVTRQVRARLEGRAGPGVGQPWRDLRKLLRKEAITPRGTSEVFRLAPLVLVATTLVVAVVVPFVTTDSALDPVADLFAVVALLALGTVAVALAGLDTGTAFGGMGASREMTIIALVEPTLLVAIFALSVRVGSTNLASIVASTLHDPARVISPVSLLAAVALIVVIVAETGRLPVDNPATHLELTMVHEAMVLEYAGPDLALVELASAMRLTVFLGLLANLFLPWGIATTATALAVLGGVLAFALKVTLLGAVLAVGEVFLAKLRLFRVPELLAGSFLLALLAVAASFFLA</sequence>
<feature type="transmembrane region" description="Helical" evidence="5">
    <location>
        <begin position="296"/>
        <end position="314"/>
    </location>
</feature>
<feature type="transmembrane region" description="Helical" evidence="5">
    <location>
        <begin position="100"/>
        <end position="122"/>
    </location>
</feature>
<dbReference type="InterPro" id="IPR001694">
    <property type="entry name" value="NADH_UbQ_OxRdtase_su1/FPO"/>
</dbReference>
<dbReference type="PANTHER" id="PTHR43359">
    <property type="entry name" value="FORMATE HYDROGENLYASE SUBUNIT 4"/>
    <property type="match status" value="1"/>
</dbReference>
<feature type="transmembrane region" description="Helical" evidence="5">
    <location>
        <begin position="232"/>
        <end position="251"/>
    </location>
</feature>
<evidence type="ECO:0000313" key="6">
    <source>
        <dbReference type="EMBL" id="MBA8923673.1"/>
    </source>
</evidence>
<protein>
    <submittedName>
        <fullName evidence="6">Formate hydrogenlyase subunit 4</fullName>
    </submittedName>
</protein>
<comment type="subcellular location">
    <subcellularLocation>
        <location evidence="1">Membrane</location>
        <topology evidence="1">Multi-pass membrane protein</topology>
    </subcellularLocation>
</comment>
<gene>
    <name evidence="6" type="ORF">BC739_000870</name>
</gene>